<dbReference type="EC" id="4.3.2.1" evidence="3 7"/>
<evidence type="ECO:0000313" key="11">
    <source>
        <dbReference type="Proteomes" id="UP000033731"/>
    </source>
</evidence>
<dbReference type="InterPro" id="IPR009049">
    <property type="entry name" value="Argininosuccinate_lyase"/>
</dbReference>
<dbReference type="PRINTS" id="PR00149">
    <property type="entry name" value="FUMRATELYASE"/>
</dbReference>
<dbReference type="InterPro" id="IPR020557">
    <property type="entry name" value="Fumarate_lyase_CS"/>
</dbReference>
<keyword evidence="7" id="KW-0963">Cytoplasm</keyword>
<keyword evidence="11" id="KW-1185">Reference proteome</keyword>
<dbReference type="Gene3D" id="1.20.200.10">
    <property type="entry name" value="Fumarase/aspartase (Central domain)"/>
    <property type="match status" value="1"/>
</dbReference>
<dbReference type="Proteomes" id="UP000033731">
    <property type="component" value="Unassembled WGS sequence"/>
</dbReference>
<dbReference type="InterPro" id="IPR029419">
    <property type="entry name" value="Arg_succ_lyase_C"/>
</dbReference>
<name>A0A094Z2Y5_9HYPH</name>
<dbReference type="AlphaFoldDB" id="A0A094Z2Y5"/>
<sequence length="473" mass="53199">MRKKTKSTEVNKMWGGRFSSSPSWIMERINVSIDFDKKLFEQDIRGSEVHTNMLAKQGIITPNDCQQIIDGLKIIRSEITDGSFVFSRDLEDIHMNIEARLTALIGPVAGKMHTARSRNDQVALDLRLWIKEKTIEITNDLVAFLTILLNKAKEHHDTIMPGFTHLQTAQPVTFGHHCMAYVEMFGRDIARFFDSIQRLDECPLGVAALAGTSFPIDRHFTAQELGFREPTRNSIDSVSDRDFIIECLSHAAICAMHMSRLAEEIILWSTPQFNFVRLSDAFSTGSSIMPQKRNPDGAELVRAKTGRINGSLLSLLTIMKGLPLAYSKDMQEDKEPVFDALETLQVMILAMSAMIKDLTVHKDRLQEAASSSNSTATDLADWLVRCAGLPFREAHYITGRAVSLAEKNNCELAELPLEMLTKISPIITSSVYDILKVKSSILSRKSFGGTSPEEVLKQVVYWRNRIKNLHIKT</sequence>
<dbReference type="FunFam" id="1.20.200.10:FF:000015">
    <property type="entry name" value="argininosuccinate lyase isoform X2"/>
    <property type="match status" value="1"/>
</dbReference>
<comment type="subcellular location">
    <subcellularLocation>
        <location evidence="7">Cytoplasm</location>
    </subcellularLocation>
</comment>
<comment type="similarity">
    <text evidence="7">Belongs to the lyase 1 family. Argininosuccinate lyase subfamily.</text>
</comment>
<protein>
    <recommendedName>
        <fullName evidence="3 7">Argininosuccinate lyase</fullName>
        <shortName evidence="7">ASAL</shortName>
        <ecNumber evidence="3 7">4.3.2.1</ecNumber>
    </recommendedName>
    <alternativeName>
        <fullName evidence="7">Arginosuccinase</fullName>
    </alternativeName>
</protein>
<feature type="domain" description="Argininosuccinate lyase C-terminal" evidence="9">
    <location>
        <begin position="374"/>
        <end position="441"/>
    </location>
</feature>
<dbReference type="HAMAP" id="MF_00006">
    <property type="entry name" value="Arg_succ_lyase"/>
    <property type="match status" value="1"/>
</dbReference>
<accession>A0A094Z2Y5</accession>
<feature type="domain" description="Fumarate lyase N-terminal" evidence="8">
    <location>
        <begin position="16"/>
        <end position="310"/>
    </location>
</feature>
<comment type="caution">
    <text evidence="10">The sequence shown here is derived from an EMBL/GenBank/DDBJ whole genome shotgun (WGS) entry which is preliminary data.</text>
</comment>
<dbReference type="InterPro" id="IPR008948">
    <property type="entry name" value="L-Aspartase-like"/>
</dbReference>
<dbReference type="InterPro" id="IPR022761">
    <property type="entry name" value="Fumarate_lyase_N"/>
</dbReference>
<dbReference type="PRINTS" id="PR00145">
    <property type="entry name" value="ARGSUCLYASE"/>
</dbReference>
<evidence type="ECO:0000256" key="3">
    <source>
        <dbReference type="ARBA" id="ARBA00012338"/>
    </source>
</evidence>
<dbReference type="UniPathway" id="UPA00068">
    <property type="reaction ID" value="UER00114"/>
</dbReference>
<evidence type="ECO:0000313" key="10">
    <source>
        <dbReference type="EMBL" id="KJZ82009.1"/>
    </source>
</evidence>
<keyword evidence="5 7" id="KW-0028">Amino-acid biosynthesis</keyword>
<dbReference type="FunFam" id="1.10.275.10:FF:000002">
    <property type="entry name" value="Argininosuccinate lyase"/>
    <property type="match status" value="1"/>
</dbReference>
<comment type="catalytic activity">
    <reaction evidence="1 7">
        <text>2-(N(omega)-L-arginino)succinate = fumarate + L-arginine</text>
        <dbReference type="Rhea" id="RHEA:24020"/>
        <dbReference type="ChEBI" id="CHEBI:29806"/>
        <dbReference type="ChEBI" id="CHEBI:32682"/>
        <dbReference type="ChEBI" id="CHEBI:57472"/>
        <dbReference type="EC" id="4.3.2.1"/>
    </reaction>
</comment>
<evidence type="ECO:0000256" key="6">
    <source>
        <dbReference type="ARBA" id="ARBA00023239"/>
    </source>
</evidence>
<evidence type="ECO:0000259" key="8">
    <source>
        <dbReference type="Pfam" id="PF00206"/>
    </source>
</evidence>
<dbReference type="Gene3D" id="1.10.40.30">
    <property type="entry name" value="Fumarase/aspartase (C-terminal domain)"/>
    <property type="match status" value="1"/>
</dbReference>
<dbReference type="InterPro" id="IPR024083">
    <property type="entry name" value="Fumarase/histidase_N"/>
</dbReference>
<dbReference type="PATRIC" id="fig|556287.8.peg.733"/>
<proteinExistence type="inferred from homology"/>
<dbReference type="GO" id="GO:0004056">
    <property type="term" value="F:argininosuccinate lyase activity"/>
    <property type="evidence" value="ECO:0007669"/>
    <property type="project" value="UniProtKB-UniRule"/>
</dbReference>
<comment type="pathway">
    <text evidence="2 7">Amino-acid biosynthesis; L-arginine biosynthesis; L-arginine from L-ornithine and carbamoyl phosphate: step 3/3.</text>
</comment>
<dbReference type="SUPFAM" id="SSF48557">
    <property type="entry name" value="L-aspartase-like"/>
    <property type="match status" value="1"/>
</dbReference>
<dbReference type="PANTHER" id="PTHR43814">
    <property type="entry name" value="ARGININOSUCCINATE LYASE"/>
    <property type="match status" value="1"/>
</dbReference>
<evidence type="ECO:0000256" key="5">
    <source>
        <dbReference type="ARBA" id="ARBA00022605"/>
    </source>
</evidence>
<dbReference type="Pfam" id="PF00206">
    <property type="entry name" value="Lyase_1"/>
    <property type="match status" value="1"/>
</dbReference>
<dbReference type="FunFam" id="1.10.40.30:FF:000001">
    <property type="entry name" value="Argininosuccinate lyase"/>
    <property type="match status" value="1"/>
</dbReference>
<dbReference type="Pfam" id="PF14698">
    <property type="entry name" value="ASL_C2"/>
    <property type="match status" value="1"/>
</dbReference>
<keyword evidence="4 7" id="KW-0055">Arginine biosynthesis</keyword>
<evidence type="ECO:0000259" key="9">
    <source>
        <dbReference type="Pfam" id="PF14698"/>
    </source>
</evidence>
<dbReference type="GO" id="GO:0042450">
    <property type="term" value="P:L-arginine biosynthetic process via ornithine"/>
    <property type="evidence" value="ECO:0007669"/>
    <property type="project" value="UniProtKB-UniRule"/>
</dbReference>
<dbReference type="PROSITE" id="PS00163">
    <property type="entry name" value="FUMARATE_LYASES"/>
    <property type="match status" value="1"/>
</dbReference>
<dbReference type="Gene3D" id="1.10.275.10">
    <property type="entry name" value="Fumarase/aspartase (N-terminal domain)"/>
    <property type="match status" value="1"/>
</dbReference>
<dbReference type="PANTHER" id="PTHR43814:SF1">
    <property type="entry name" value="ARGININOSUCCINATE LYASE"/>
    <property type="match status" value="1"/>
</dbReference>
<evidence type="ECO:0000256" key="1">
    <source>
        <dbReference type="ARBA" id="ARBA00000985"/>
    </source>
</evidence>
<evidence type="ECO:0000256" key="4">
    <source>
        <dbReference type="ARBA" id="ARBA00022571"/>
    </source>
</evidence>
<dbReference type="EMBL" id="JMTK01000002">
    <property type="protein sequence ID" value="KJZ82009.1"/>
    <property type="molecule type" value="Genomic_DNA"/>
</dbReference>
<evidence type="ECO:0000256" key="2">
    <source>
        <dbReference type="ARBA" id="ARBA00004941"/>
    </source>
</evidence>
<gene>
    <name evidence="7" type="primary">argH</name>
    <name evidence="10" type="ORF">DJ66_0742</name>
</gene>
<keyword evidence="6 7" id="KW-0456">Lyase</keyword>
<evidence type="ECO:0000256" key="7">
    <source>
        <dbReference type="HAMAP-Rule" id="MF_00006"/>
    </source>
</evidence>
<reference evidence="10 11" key="1">
    <citation type="journal article" date="2015" name="Phytopathology">
        <title>Genomes of Candidatus Liberibacter solanacearum haplotype A from New Zealand and the USA suggest significant genome plasticity in the species.</title>
        <authorList>
            <person name="Thompson S.M."/>
            <person name="Johnson C.P."/>
            <person name="Lu A.Y."/>
            <person name="Frampton R.A."/>
            <person name="Sullivan K.L."/>
            <person name="Fiers M.W."/>
            <person name="Crowhurst R.N."/>
            <person name="Pitman A.R."/>
            <person name="Scott I."/>
            <person name="Gudmestad N.C."/>
            <person name="Smith G.R."/>
        </authorList>
    </citation>
    <scope>NUCLEOTIDE SEQUENCE [LARGE SCALE GENOMIC DNA]</scope>
    <source>
        <strain evidence="10 11">LsoNZ1</strain>
    </source>
</reference>
<dbReference type="CDD" id="cd01359">
    <property type="entry name" value="Argininosuccinate_lyase"/>
    <property type="match status" value="1"/>
</dbReference>
<dbReference type="GO" id="GO:0005829">
    <property type="term" value="C:cytosol"/>
    <property type="evidence" value="ECO:0007669"/>
    <property type="project" value="TreeGrafter"/>
</dbReference>
<dbReference type="InterPro" id="IPR000362">
    <property type="entry name" value="Fumarate_lyase_fam"/>
</dbReference>
<organism evidence="10 11">
    <name type="scientific">Candidatus Liberibacter solanacearum</name>
    <dbReference type="NCBI Taxonomy" id="556287"/>
    <lineage>
        <taxon>Bacteria</taxon>
        <taxon>Pseudomonadati</taxon>
        <taxon>Pseudomonadota</taxon>
        <taxon>Alphaproteobacteria</taxon>
        <taxon>Hyphomicrobiales</taxon>
        <taxon>Rhizobiaceae</taxon>
        <taxon>Liberibacter</taxon>
    </lineage>
</organism>
<dbReference type="NCBIfam" id="TIGR00838">
    <property type="entry name" value="argH"/>
    <property type="match status" value="1"/>
</dbReference>